<dbReference type="InterPro" id="IPR036397">
    <property type="entry name" value="RNaseH_sf"/>
</dbReference>
<dbReference type="EMBL" id="NMUH01001381">
    <property type="protein sequence ID" value="MQL91807.1"/>
    <property type="molecule type" value="Genomic_DNA"/>
</dbReference>
<evidence type="ECO:0000259" key="2">
    <source>
        <dbReference type="Pfam" id="PF13966"/>
    </source>
</evidence>
<keyword evidence="4" id="KW-1185">Reference proteome</keyword>
<gene>
    <name evidence="3" type="ORF">Taro_024428</name>
</gene>
<dbReference type="PANTHER" id="PTHR47723:SF19">
    <property type="entry name" value="POLYNUCLEOTIDYL TRANSFERASE, RIBONUCLEASE H-LIKE SUPERFAMILY PROTEIN"/>
    <property type="match status" value="1"/>
</dbReference>
<accession>A0A843VBA1</accession>
<evidence type="ECO:0000313" key="3">
    <source>
        <dbReference type="EMBL" id="MQL91807.1"/>
    </source>
</evidence>
<dbReference type="SUPFAM" id="SSF53098">
    <property type="entry name" value="Ribonuclease H-like"/>
    <property type="match status" value="1"/>
</dbReference>
<feature type="domain" description="RNase H type-1" evidence="1">
    <location>
        <begin position="185"/>
        <end position="260"/>
    </location>
</feature>
<sequence length="394" mass="44699">MPPIAAMFTWKLLHRAVSVDSRVMDCRVPLVSKCTYCKLPKHESLDHLFISSDIVATLWSRIALFLSNKINLSDRVTVRCWSVVSNTNINSAFQFTGLILTMVMLWEIWKFRCTARMEGTVSSTDRLKNKVFLMAKRVLGSLKFTRPISFSQSLILKVFNVNAKTNVRPPIIVKWIPPSSNYSINVDGACKCNPGICGGGGCFKDTKGDFVCGFAFFYSTGSSLLAETRALHDGLRLALDRQLNVSLVYSNLATLVRAVIMGRLPHWSVFPWWRGICLMLQILKPQIIHSYQEGPASKWWSYPTDDEEENIIIFYKDTKHSPPIEARTPNDEALLGPKRSVIQIPHLKVTSTVITLTRNTRRKELQCELVLQPLTIIIELITQALCHVEWEEVL</sequence>
<evidence type="ECO:0008006" key="5">
    <source>
        <dbReference type="Google" id="ProtNLM"/>
    </source>
</evidence>
<dbReference type="InterPro" id="IPR044730">
    <property type="entry name" value="RNase_H-like_dom_plant"/>
</dbReference>
<dbReference type="GO" id="GO:0004523">
    <property type="term" value="F:RNA-DNA hybrid ribonuclease activity"/>
    <property type="evidence" value="ECO:0007669"/>
    <property type="project" value="InterPro"/>
</dbReference>
<dbReference type="Pfam" id="PF13966">
    <property type="entry name" value="zf-RVT"/>
    <property type="match status" value="1"/>
</dbReference>
<dbReference type="Gene3D" id="3.30.420.10">
    <property type="entry name" value="Ribonuclease H-like superfamily/Ribonuclease H"/>
    <property type="match status" value="1"/>
</dbReference>
<dbReference type="CDD" id="cd06222">
    <property type="entry name" value="RNase_H_like"/>
    <property type="match status" value="1"/>
</dbReference>
<dbReference type="InterPro" id="IPR012337">
    <property type="entry name" value="RNaseH-like_sf"/>
</dbReference>
<dbReference type="Proteomes" id="UP000652761">
    <property type="component" value="Unassembled WGS sequence"/>
</dbReference>
<proteinExistence type="predicted"/>
<dbReference type="GO" id="GO:0003676">
    <property type="term" value="F:nucleic acid binding"/>
    <property type="evidence" value="ECO:0007669"/>
    <property type="project" value="InterPro"/>
</dbReference>
<dbReference type="InterPro" id="IPR053151">
    <property type="entry name" value="RNase_H-like"/>
</dbReference>
<name>A0A843VBA1_COLES</name>
<reference evidence="3" key="1">
    <citation type="submission" date="2017-07" db="EMBL/GenBank/DDBJ databases">
        <title>Taro Niue Genome Assembly and Annotation.</title>
        <authorList>
            <person name="Atibalentja N."/>
            <person name="Keating K."/>
            <person name="Fields C.J."/>
        </authorList>
    </citation>
    <scope>NUCLEOTIDE SEQUENCE</scope>
    <source>
        <strain evidence="3">Niue_2</strain>
        <tissue evidence="3">Leaf</tissue>
    </source>
</reference>
<feature type="domain" description="Reverse transcriptase zinc-binding" evidence="2">
    <location>
        <begin position="2"/>
        <end position="59"/>
    </location>
</feature>
<dbReference type="InterPro" id="IPR002156">
    <property type="entry name" value="RNaseH_domain"/>
</dbReference>
<dbReference type="Pfam" id="PF13456">
    <property type="entry name" value="RVT_3"/>
    <property type="match status" value="1"/>
</dbReference>
<dbReference type="OrthoDB" id="914170at2759"/>
<evidence type="ECO:0000259" key="1">
    <source>
        <dbReference type="Pfam" id="PF13456"/>
    </source>
</evidence>
<comment type="caution">
    <text evidence="3">The sequence shown here is derived from an EMBL/GenBank/DDBJ whole genome shotgun (WGS) entry which is preliminary data.</text>
</comment>
<organism evidence="3 4">
    <name type="scientific">Colocasia esculenta</name>
    <name type="common">Wild taro</name>
    <name type="synonym">Arum esculentum</name>
    <dbReference type="NCBI Taxonomy" id="4460"/>
    <lineage>
        <taxon>Eukaryota</taxon>
        <taxon>Viridiplantae</taxon>
        <taxon>Streptophyta</taxon>
        <taxon>Embryophyta</taxon>
        <taxon>Tracheophyta</taxon>
        <taxon>Spermatophyta</taxon>
        <taxon>Magnoliopsida</taxon>
        <taxon>Liliopsida</taxon>
        <taxon>Araceae</taxon>
        <taxon>Aroideae</taxon>
        <taxon>Colocasieae</taxon>
        <taxon>Colocasia</taxon>
    </lineage>
</organism>
<dbReference type="AlphaFoldDB" id="A0A843VBA1"/>
<dbReference type="InterPro" id="IPR026960">
    <property type="entry name" value="RVT-Znf"/>
</dbReference>
<evidence type="ECO:0000313" key="4">
    <source>
        <dbReference type="Proteomes" id="UP000652761"/>
    </source>
</evidence>
<protein>
    <recommendedName>
        <fullName evidence="5">RNase H type-1 domain-containing protein</fullName>
    </recommendedName>
</protein>
<dbReference type="PANTHER" id="PTHR47723">
    <property type="entry name" value="OS05G0353850 PROTEIN"/>
    <property type="match status" value="1"/>
</dbReference>